<evidence type="ECO:0000313" key="1">
    <source>
        <dbReference type="EMBL" id="HEN14579.1"/>
    </source>
</evidence>
<dbReference type="CDD" id="cd24049">
    <property type="entry name" value="ASKHA_NBD_PilM"/>
    <property type="match status" value="1"/>
</dbReference>
<dbReference type="InterPro" id="IPR050696">
    <property type="entry name" value="FtsA/MreB"/>
</dbReference>
<reference evidence="1" key="1">
    <citation type="journal article" date="2020" name="mSystems">
        <title>Genome- and Community-Level Interaction Insights into Carbon Utilization and Element Cycling Functions of Hydrothermarchaeota in Hydrothermal Sediment.</title>
        <authorList>
            <person name="Zhou Z."/>
            <person name="Liu Y."/>
            <person name="Xu W."/>
            <person name="Pan J."/>
            <person name="Luo Z.H."/>
            <person name="Li M."/>
        </authorList>
    </citation>
    <scope>NUCLEOTIDE SEQUENCE [LARGE SCALE GENOMIC DNA]</scope>
    <source>
        <strain evidence="1">SpSt-339</strain>
    </source>
</reference>
<dbReference type="Gene3D" id="3.30.420.40">
    <property type="match status" value="2"/>
</dbReference>
<proteinExistence type="predicted"/>
<comment type="caution">
    <text evidence="1">The sequence shown here is derived from an EMBL/GenBank/DDBJ whole genome shotgun (WGS) entry which is preliminary data.</text>
</comment>
<accession>A0A7C2JYM9</accession>
<dbReference type="Pfam" id="PF11104">
    <property type="entry name" value="PilM_2"/>
    <property type="match status" value="1"/>
</dbReference>
<dbReference type="SUPFAM" id="SSF53067">
    <property type="entry name" value="Actin-like ATPase domain"/>
    <property type="match status" value="2"/>
</dbReference>
<dbReference type="AlphaFoldDB" id="A0A7C2JYM9"/>
<evidence type="ECO:0008006" key="2">
    <source>
        <dbReference type="Google" id="ProtNLM"/>
    </source>
</evidence>
<dbReference type="Gene3D" id="3.30.1490.300">
    <property type="match status" value="1"/>
</dbReference>
<gene>
    <name evidence="1" type="ORF">ENQ76_03815</name>
</gene>
<protein>
    <recommendedName>
        <fullName evidence="2">Type IV pilus assembly protein PilM</fullName>
    </recommendedName>
</protein>
<sequence>MWKWRRHPVSPIGVHLGQNSAALVQLMRTPAGPAVSRVALGSWTVDDRLSSDDQLRQSAMALRKLVQDHRFIGRRAVSCLGTHELFVQNMRVPHLSQGEVDRVVGWEAEERLPYPRNEAEIRHVIAGEVREDDNLRQEVILLACHRGVIQRHIALMEQAGLEPVGLDAEPCAWLRALNAGRPAAGLAERQGYLSLGERVSTVLFADREQILFIKPIPLGGNHFDQQLAAELGLRLEDARQMRSRVFAADVLDADHEVHQSVLAAIQPALESIASEVELCLRYFRVTFRGRPLDQLTITGEDSAAWLAPYLSQRLGLPCRIGNPFEHLSPSPTSSVVQHRPARWATSLGLSLRTVA</sequence>
<dbReference type="EMBL" id="DSOK01000119">
    <property type="protein sequence ID" value="HEN14579.1"/>
    <property type="molecule type" value="Genomic_DNA"/>
</dbReference>
<dbReference type="InterPro" id="IPR005883">
    <property type="entry name" value="PilM"/>
</dbReference>
<name>A0A7C2JYM9_9PLAN</name>
<dbReference type="PANTHER" id="PTHR32432">
    <property type="entry name" value="CELL DIVISION PROTEIN FTSA-RELATED"/>
    <property type="match status" value="1"/>
</dbReference>
<organism evidence="1">
    <name type="scientific">Schlesneria paludicola</name>
    <dbReference type="NCBI Taxonomy" id="360056"/>
    <lineage>
        <taxon>Bacteria</taxon>
        <taxon>Pseudomonadati</taxon>
        <taxon>Planctomycetota</taxon>
        <taxon>Planctomycetia</taxon>
        <taxon>Planctomycetales</taxon>
        <taxon>Planctomycetaceae</taxon>
        <taxon>Schlesneria</taxon>
    </lineage>
</organism>
<dbReference type="PANTHER" id="PTHR32432:SF3">
    <property type="entry name" value="ETHANOLAMINE UTILIZATION PROTEIN EUTJ"/>
    <property type="match status" value="1"/>
</dbReference>
<dbReference type="InterPro" id="IPR043129">
    <property type="entry name" value="ATPase_NBD"/>
</dbReference>